<dbReference type="SMART" id="SM00385">
    <property type="entry name" value="CYCLIN"/>
    <property type="match status" value="2"/>
</dbReference>
<protein>
    <recommendedName>
        <fullName evidence="11">G2/mitotic-specific cyclin-B3</fullName>
    </recommendedName>
</protein>
<feature type="domain" description="Cyclin-like" evidence="7">
    <location>
        <begin position="388"/>
        <end position="469"/>
    </location>
</feature>
<dbReference type="CDD" id="cd20508">
    <property type="entry name" value="CYCLIN_CCNB3_rpt1"/>
    <property type="match status" value="1"/>
</dbReference>
<proteinExistence type="inferred from homology"/>
<evidence type="ECO:0008006" key="11">
    <source>
        <dbReference type="Google" id="ProtNLM"/>
    </source>
</evidence>
<dbReference type="InterPro" id="IPR046965">
    <property type="entry name" value="Cyclin_A/B-like"/>
</dbReference>
<dbReference type="FunFam" id="1.10.472.10:FF:000005">
    <property type="entry name" value="G2/mitotic-specific cyclin B"/>
    <property type="match status" value="1"/>
</dbReference>
<dbReference type="PIRSF" id="PIRSF001771">
    <property type="entry name" value="Cyclin_A_B_D_E"/>
    <property type="match status" value="1"/>
</dbReference>
<comment type="caution">
    <text evidence="9">The sequence shown here is derived from an EMBL/GenBank/DDBJ whole genome shotgun (WGS) entry which is preliminary data.</text>
</comment>
<evidence type="ECO:0000256" key="2">
    <source>
        <dbReference type="ARBA" id="ARBA00022618"/>
    </source>
</evidence>
<feature type="region of interest" description="Disordered" evidence="6">
    <location>
        <begin position="1"/>
        <end position="23"/>
    </location>
</feature>
<dbReference type="InterPro" id="IPR039361">
    <property type="entry name" value="Cyclin"/>
</dbReference>
<reference evidence="9 10" key="1">
    <citation type="journal article" date="2024" name="bioRxiv">
        <title>A reference genome for Trichogramma kaykai: A tiny desert-dwelling parasitoid wasp with competing sex-ratio distorters.</title>
        <authorList>
            <person name="Culotta J."/>
            <person name="Lindsey A.R."/>
        </authorList>
    </citation>
    <scope>NUCLEOTIDE SEQUENCE [LARGE SCALE GENOMIC DNA]</scope>
    <source>
        <strain evidence="9 10">KSX58</strain>
    </source>
</reference>
<evidence type="ECO:0000256" key="4">
    <source>
        <dbReference type="ARBA" id="ARBA00023306"/>
    </source>
</evidence>
<keyword evidence="4" id="KW-0131">Cell cycle</keyword>
<evidence type="ECO:0000256" key="5">
    <source>
        <dbReference type="RuleBase" id="RU000383"/>
    </source>
</evidence>
<dbReference type="GO" id="GO:0051301">
    <property type="term" value="P:cell division"/>
    <property type="evidence" value="ECO:0007669"/>
    <property type="project" value="UniProtKB-KW"/>
</dbReference>
<dbReference type="Gene3D" id="1.10.472.10">
    <property type="entry name" value="Cyclin-like"/>
    <property type="match status" value="2"/>
</dbReference>
<evidence type="ECO:0000313" key="10">
    <source>
        <dbReference type="Proteomes" id="UP001627154"/>
    </source>
</evidence>
<accession>A0ABD2WV69</accession>
<organism evidence="9 10">
    <name type="scientific">Trichogramma kaykai</name>
    <dbReference type="NCBI Taxonomy" id="54128"/>
    <lineage>
        <taxon>Eukaryota</taxon>
        <taxon>Metazoa</taxon>
        <taxon>Ecdysozoa</taxon>
        <taxon>Arthropoda</taxon>
        <taxon>Hexapoda</taxon>
        <taxon>Insecta</taxon>
        <taxon>Pterygota</taxon>
        <taxon>Neoptera</taxon>
        <taxon>Endopterygota</taxon>
        <taxon>Hymenoptera</taxon>
        <taxon>Apocrita</taxon>
        <taxon>Proctotrupomorpha</taxon>
        <taxon>Chalcidoidea</taxon>
        <taxon>Trichogrammatidae</taxon>
        <taxon>Trichogramma</taxon>
    </lineage>
</organism>
<feature type="region of interest" description="Disordered" evidence="6">
    <location>
        <begin position="202"/>
        <end position="227"/>
    </location>
</feature>
<feature type="region of interest" description="Disordered" evidence="6">
    <location>
        <begin position="122"/>
        <end position="143"/>
    </location>
</feature>
<name>A0ABD2WV69_9HYME</name>
<dbReference type="InterPro" id="IPR006671">
    <property type="entry name" value="Cyclin_N"/>
</dbReference>
<sequence length="505" mass="57364">MAPSKVLTGQPKPTAISGVVTRRGLATRQNKEFIPDASQKQNLFKDTRIKRKADASPTKDKVTKRYALGNITNAIGKTISTQIQDAKKVAKKVTSQPAKPLTQTTANTRTLDKIVTCKQENIPQSKPKQSVTRAKPQLKKEEEKTEIPAPVIKALNAVRRSIEVEKSDESSLYVSALESLPEESKRLSRTSKDSAKIEAVVKPNNALNQEPEGEKSGPNDRINRNPCPVRKLPPGVSWDLDAENWADHFQVPQYAMDIFEYLKNREKLFVITDYMERQVCLSKWMRSLLVDWMVAVQESFELNHETLYLAVKLVDLYLTKVTVGKETLQLLGAASLFIASKFDERIPPMIEDFLYICDGAYTHRELTRMEINVLKVMDFDLGIPLSYRFLRRYARCAKVSMPTLTLARYILEYSLMDYATISFSDSKMAAAALFLALQMKDLGAWTTTLEYYTGYKLKDFADIVNVLNEGLHRKQKEALSTVRNKYSHKIFFEVAKVALKDKLEM</sequence>
<keyword evidence="2" id="KW-0132">Cell division</keyword>
<dbReference type="PANTHER" id="PTHR10177">
    <property type="entry name" value="CYCLINS"/>
    <property type="match status" value="1"/>
</dbReference>
<dbReference type="EMBL" id="JBJJXI010000067">
    <property type="protein sequence ID" value="KAL3396984.1"/>
    <property type="molecule type" value="Genomic_DNA"/>
</dbReference>
<dbReference type="AlphaFoldDB" id="A0ABD2WV69"/>
<dbReference type="InterPro" id="IPR004367">
    <property type="entry name" value="Cyclin_C-dom"/>
</dbReference>
<feature type="compositionally biased region" description="Basic and acidic residues" evidence="6">
    <location>
        <begin position="212"/>
        <end position="223"/>
    </location>
</feature>
<feature type="domain" description="Cyclin-like" evidence="7">
    <location>
        <begin position="291"/>
        <end position="375"/>
    </location>
</feature>
<dbReference type="SUPFAM" id="SSF47954">
    <property type="entry name" value="Cyclin-like"/>
    <property type="match status" value="2"/>
</dbReference>
<dbReference type="Proteomes" id="UP001627154">
    <property type="component" value="Unassembled WGS sequence"/>
</dbReference>
<dbReference type="InterPro" id="IPR013763">
    <property type="entry name" value="Cyclin-like_dom"/>
</dbReference>
<comment type="similarity">
    <text evidence="1">Belongs to the cyclin family. Cyclin AB subfamily.</text>
</comment>
<evidence type="ECO:0000313" key="9">
    <source>
        <dbReference type="EMBL" id="KAL3396984.1"/>
    </source>
</evidence>
<feature type="compositionally biased region" description="Polar residues" evidence="6">
    <location>
        <begin position="122"/>
        <end position="132"/>
    </location>
</feature>
<dbReference type="GO" id="GO:0016538">
    <property type="term" value="F:cyclin-dependent protein serine/threonine kinase regulator activity"/>
    <property type="evidence" value="ECO:0007669"/>
    <property type="project" value="UniProtKB-ARBA"/>
</dbReference>
<dbReference type="Pfam" id="PF02984">
    <property type="entry name" value="Cyclin_C"/>
    <property type="match status" value="1"/>
</dbReference>
<evidence type="ECO:0000259" key="7">
    <source>
        <dbReference type="SMART" id="SM00385"/>
    </source>
</evidence>
<dbReference type="InterPro" id="IPR036915">
    <property type="entry name" value="Cyclin-like_sf"/>
</dbReference>
<evidence type="ECO:0000256" key="1">
    <source>
        <dbReference type="ARBA" id="ARBA00006955"/>
    </source>
</evidence>
<dbReference type="Pfam" id="PF00134">
    <property type="entry name" value="Cyclin_N"/>
    <property type="match status" value="1"/>
</dbReference>
<keyword evidence="10" id="KW-1185">Reference proteome</keyword>
<evidence type="ECO:0000256" key="6">
    <source>
        <dbReference type="SAM" id="MobiDB-lite"/>
    </source>
</evidence>
<evidence type="ECO:0000256" key="3">
    <source>
        <dbReference type="ARBA" id="ARBA00023127"/>
    </source>
</evidence>
<feature type="domain" description="Cyclin C-terminal" evidence="8">
    <location>
        <begin position="384"/>
        <end position="500"/>
    </location>
</feature>
<dbReference type="SMART" id="SM01332">
    <property type="entry name" value="Cyclin_C"/>
    <property type="match status" value="1"/>
</dbReference>
<keyword evidence="3 5" id="KW-0195">Cyclin</keyword>
<evidence type="ECO:0000259" key="8">
    <source>
        <dbReference type="SMART" id="SM01332"/>
    </source>
</evidence>
<gene>
    <name evidence="9" type="ORF">TKK_009027</name>
</gene>